<feature type="region of interest" description="Disordered" evidence="6">
    <location>
        <begin position="1373"/>
        <end position="1392"/>
    </location>
</feature>
<dbReference type="GO" id="GO:0007064">
    <property type="term" value="P:mitotic sister chromatid cohesion"/>
    <property type="evidence" value="ECO:0007669"/>
    <property type="project" value="InterPro"/>
</dbReference>
<feature type="region of interest" description="Disordered" evidence="6">
    <location>
        <begin position="1"/>
        <end position="37"/>
    </location>
</feature>
<dbReference type="Gene3D" id="1.25.10.10">
    <property type="entry name" value="Leucine-rich Repeat Variant"/>
    <property type="match status" value="1"/>
</dbReference>
<dbReference type="InterPro" id="IPR039776">
    <property type="entry name" value="Pds5"/>
</dbReference>
<dbReference type="EMBL" id="AHKC01001405">
    <property type="protein sequence ID" value="EKF39285.1"/>
    <property type="molecule type" value="Genomic_DNA"/>
</dbReference>
<evidence type="ECO:0000256" key="3">
    <source>
        <dbReference type="ARBA" id="ARBA00022776"/>
    </source>
</evidence>
<dbReference type="PANTHER" id="PTHR12663:SF0">
    <property type="entry name" value="PRECOCIOUS DISSOCIATION OF SISTERS 5, ISOFORM A"/>
    <property type="match status" value="1"/>
</dbReference>
<organism evidence="7 8">
    <name type="scientific">Trypanosoma cruzi marinkellei</name>
    <dbReference type="NCBI Taxonomy" id="85056"/>
    <lineage>
        <taxon>Eukaryota</taxon>
        <taxon>Discoba</taxon>
        <taxon>Euglenozoa</taxon>
        <taxon>Kinetoplastea</taxon>
        <taxon>Metakinetoplastina</taxon>
        <taxon>Trypanosomatida</taxon>
        <taxon>Trypanosomatidae</taxon>
        <taxon>Trypanosoma</taxon>
        <taxon>Schizotrypanum</taxon>
    </lineage>
</organism>
<feature type="compositionally biased region" description="Acidic residues" evidence="6">
    <location>
        <begin position="1377"/>
        <end position="1392"/>
    </location>
</feature>
<evidence type="ECO:0008006" key="9">
    <source>
        <dbReference type="Google" id="ProtNLM"/>
    </source>
</evidence>
<dbReference type="OrthoDB" id="200660at2759"/>
<comment type="caution">
    <text evidence="7">The sequence shown here is derived from an EMBL/GenBank/DDBJ whole genome shotgun (WGS) entry which is preliminary data.</text>
</comment>
<feature type="compositionally biased region" description="Basic and acidic residues" evidence="6">
    <location>
        <begin position="1"/>
        <end position="12"/>
    </location>
</feature>
<evidence type="ECO:0000256" key="5">
    <source>
        <dbReference type="ARBA" id="ARBA00023306"/>
    </source>
</evidence>
<dbReference type="Pfam" id="PF20168">
    <property type="entry name" value="PDS5"/>
    <property type="match status" value="1"/>
</dbReference>
<dbReference type="GO" id="GO:0006281">
    <property type="term" value="P:DNA repair"/>
    <property type="evidence" value="ECO:0007669"/>
    <property type="project" value="TreeGrafter"/>
</dbReference>
<dbReference type="InterPro" id="IPR016024">
    <property type="entry name" value="ARM-type_fold"/>
</dbReference>
<evidence type="ECO:0000256" key="2">
    <source>
        <dbReference type="ARBA" id="ARBA00022618"/>
    </source>
</evidence>
<evidence type="ECO:0000313" key="7">
    <source>
        <dbReference type="EMBL" id="EKF39285.1"/>
    </source>
</evidence>
<gene>
    <name evidence="7" type="ORF">MOQ_000492</name>
</gene>
<keyword evidence="2" id="KW-0132">Cell division</keyword>
<comment type="subcellular location">
    <subcellularLocation>
        <location evidence="1">Nucleus</location>
    </subcellularLocation>
</comment>
<dbReference type="Proteomes" id="UP000007350">
    <property type="component" value="Unassembled WGS sequence"/>
</dbReference>
<keyword evidence="4" id="KW-0539">Nucleus</keyword>
<evidence type="ECO:0000256" key="4">
    <source>
        <dbReference type="ARBA" id="ARBA00023242"/>
    </source>
</evidence>
<reference evidence="7 8" key="1">
    <citation type="journal article" date="2012" name="BMC Genomics">
        <title>Comparative genomic analysis of human infective Trypanosoma cruzi lineages with the bat-restricted subspecies T. cruzi marinkellei.</title>
        <authorList>
            <person name="Franzen O."/>
            <person name="Talavera-Lopez C."/>
            <person name="Ochaya S."/>
            <person name="Butler C.E."/>
            <person name="Messenger L.A."/>
            <person name="Lewis M.D."/>
            <person name="Llewellyn M.S."/>
            <person name="Marinkelle C.J."/>
            <person name="Tyler K.M."/>
            <person name="Miles M.A."/>
            <person name="Andersson B."/>
        </authorList>
    </citation>
    <scope>NUCLEOTIDE SEQUENCE [LARGE SCALE GENOMIC DNA]</scope>
    <source>
        <strain evidence="7 8">B7</strain>
    </source>
</reference>
<dbReference type="GO" id="GO:0000785">
    <property type="term" value="C:chromatin"/>
    <property type="evidence" value="ECO:0007669"/>
    <property type="project" value="TreeGrafter"/>
</dbReference>
<dbReference type="SUPFAM" id="SSF48371">
    <property type="entry name" value="ARM repeat"/>
    <property type="match status" value="2"/>
</dbReference>
<evidence type="ECO:0000256" key="6">
    <source>
        <dbReference type="SAM" id="MobiDB-lite"/>
    </source>
</evidence>
<keyword evidence="8" id="KW-1185">Reference proteome</keyword>
<accession>K2NIQ9</accession>
<sequence>MPSTSTRRERSNLGKGTTGSESASKRPRREVTSGDSNSILSGTVLHNKADALLLPWLFECHRVLRAATPPFAVSADFIKELLSPRYLKSSLNGVQQLTGCLLSDIMRLSIDHASGEERATTLPFDTNYADDVLRCLTSPFGQVARGEAPLKTCEQLIERASVSHIFGYVIPHCRQPVQERLTCMFVGIQQAAAGAFTGNETPATSDNTITTVTAAEMGRILIDILNTTRSITSDELAPLLKEIIAASPTLLRRAEANRQTGNTVESNPLANVARKKTRAPGAVIAARVFLEKLDVIHPAIASYVVEMVEQGVGEVAAAEVTGDDVEKKRHGLRGVGRAMECLVALMELHVDLVSQLIPALLPYLEHEITDIRLLFLRGFFMAFGANEAAVSTYRSAFVTLLSRFNDPKHALRIEMVQLAASAISTSTHVSASLAEERVCELLPFVEMRLVDPHALVRRAAVIAYSDIVSAAPSLVTSDRMEKSLGLRVADKNPKVRQAAVERLSSIYQTLLYPWMPNVVMQCLNAEGGVSLLESSFESMLPPPSKVMPSDASFTSFSSSTSTGRRSAQASMALFDFEKESATRERTYADGFAKMCSHLNFKSFNKLLTFAAKKAQLRLAILRLFQMRAEVRNKDLKSSEGQEMINNIHRLLNFLQTMTHSEKGEWDALFRSKDDKVSKAFLSCCADRHFHYAKERELLVKTMKGRVEGHVFRFVQESLSRQMMLPLELEHVNELIARLREALNGICGDAKTTVSAEMRCEVEGLLRALLVFGHTAPSFLSHCAAPLVDFVELVCQSRNTTIPTSWVILLLDCVTEWAGYAKRTDVDNKEHDGVGASVNMISSRKKGLFTALGRLCLCSHEPLLRDATPEMVGALCKHAARCFTALVGVNGAQDSKALSQLVNSIFARIRSTTTPANFSVVGWLKALTAFAKNRTVAPLLQDESLTRSITDLLLAAVRDKTDAEDLAKVKAKGADLVPVSLAGAVVDAATKCLTAIARSHSAESIVTAVASTINILLAAYKAASERESNTVGACRRRISINQQLAKLVIRPSSEIAKELAVAVVLSAEDEMVVRRSVQKKMTFHIMHNQCDMRYVALLILTVVSEETKSGYQHLRLLLQQVGDHLRSKQRTSGATLSSPEALTCFLEYTIPFLVFFMAHHTFYSSEKENHFVAYQRVWHLLFEELYRHGTQCASFVVELLARIKQSDEVVDRESHATRLLCDLGSRVMQACLGQRQIGTEALKRYPGRVLLPNFFVPSKSATEALNTIFLDEKVHIFPHAPFRAPTAAATGGGGGGGGGGGVAGDKAPSLVRVVEADVGDDNRVVTAAKANVDLPSNIRQRIDRALDVFVGSMTQEEIVKVLWSEVKQRLREAMVGGDDNDDSNDEEDDVDEANVMEYAKEQLRYIYERAPPQ</sequence>
<evidence type="ECO:0000256" key="1">
    <source>
        <dbReference type="ARBA" id="ARBA00004123"/>
    </source>
</evidence>
<dbReference type="PANTHER" id="PTHR12663">
    <property type="entry name" value="ANDROGEN INDUCED INHIBITOR OF PROLIFERATION AS3 / PDS5-RELATED"/>
    <property type="match status" value="1"/>
</dbReference>
<dbReference type="GO" id="GO:0005634">
    <property type="term" value="C:nucleus"/>
    <property type="evidence" value="ECO:0007669"/>
    <property type="project" value="UniProtKB-SubCell"/>
</dbReference>
<keyword evidence="5" id="KW-0131">Cell cycle</keyword>
<dbReference type="GO" id="GO:0051301">
    <property type="term" value="P:cell division"/>
    <property type="evidence" value="ECO:0007669"/>
    <property type="project" value="UniProtKB-KW"/>
</dbReference>
<evidence type="ECO:0000313" key="8">
    <source>
        <dbReference type="Proteomes" id="UP000007350"/>
    </source>
</evidence>
<name>K2NIQ9_TRYCR</name>
<dbReference type="InterPro" id="IPR011989">
    <property type="entry name" value="ARM-like"/>
</dbReference>
<proteinExistence type="predicted"/>
<protein>
    <recommendedName>
        <fullName evidence="9">Sister chromatid cohesion protein</fullName>
    </recommendedName>
</protein>
<keyword evidence="3" id="KW-0498">Mitosis</keyword>